<dbReference type="AlphaFoldDB" id="A0A0R3QDR9"/>
<gene>
    <name evidence="2" type="ORF">BTMF_LOCUS3799</name>
</gene>
<evidence type="ECO:0000313" key="4">
    <source>
        <dbReference type="WBParaSite" id="BTMF_0000450501-mRNA-1"/>
    </source>
</evidence>
<accession>A0A0R3QDR9</accession>
<evidence type="ECO:0000256" key="1">
    <source>
        <dbReference type="SAM" id="Phobius"/>
    </source>
</evidence>
<keyword evidence="1" id="KW-1133">Transmembrane helix</keyword>
<reference evidence="2 3" key="2">
    <citation type="submission" date="2018-11" db="EMBL/GenBank/DDBJ databases">
        <authorList>
            <consortium name="Pathogen Informatics"/>
        </authorList>
    </citation>
    <scope>NUCLEOTIDE SEQUENCE [LARGE SCALE GENOMIC DNA]</scope>
</reference>
<proteinExistence type="predicted"/>
<dbReference type="Proteomes" id="UP000280834">
    <property type="component" value="Unassembled WGS sequence"/>
</dbReference>
<evidence type="ECO:0000313" key="2">
    <source>
        <dbReference type="EMBL" id="VDO15526.1"/>
    </source>
</evidence>
<name>A0A0R3QDR9_9BILA</name>
<protein>
    <submittedName>
        <fullName evidence="2 4">Uncharacterized protein</fullName>
    </submittedName>
</protein>
<organism evidence="4">
    <name type="scientific">Brugia timori</name>
    <dbReference type="NCBI Taxonomy" id="42155"/>
    <lineage>
        <taxon>Eukaryota</taxon>
        <taxon>Metazoa</taxon>
        <taxon>Ecdysozoa</taxon>
        <taxon>Nematoda</taxon>
        <taxon>Chromadorea</taxon>
        <taxon>Rhabditida</taxon>
        <taxon>Spirurina</taxon>
        <taxon>Spiruromorpha</taxon>
        <taxon>Filarioidea</taxon>
        <taxon>Onchocercidae</taxon>
        <taxon>Brugia</taxon>
    </lineage>
</organism>
<sequence length="268" mass="30108">MGTISAMIIICCLIISAALTVVIILVTIPTEITYESHYPKAWVNRENTHSNTAIANNFNFHPNKKILSNLKNDTLSVIITTTDTITTTTTTTTIITTITNATDFIIIPNTAKILKVKLENDKHSYQSFLSSTIIPMKNWKWNKKQSSQRRTTVNLSTNIIIGNDKNTTINNHKSSIKSTTNQLASKNSRQNLATLMLHNHIEQLSLNDNKLARSKQDKMNVTQMTLLREITFSNDVKVVGLTMQRTLLYVATSDGQIMMINPETSRQV</sequence>
<reference evidence="4" key="1">
    <citation type="submission" date="2017-02" db="UniProtKB">
        <authorList>
            <consortium name="WormBaseParasite"/>
        </authorList>
    </citation>
    <scope>IDENTIFICATION</scope>
</reference>
<keyword evidence="1" id="KW-0472">Membrane</keyword>
<evidence type="ECO:0000313" key="3">
    <source>
        <dbReference type="Proteomes" id="UP000280834"/>
    </source>
</evidence>
<dbReference type="EMBL" id="UZAG01003554">
    <property type="protein sequence ID" value="VDO15526.1"/>
    <property type="molecule type" value="Genomic_DNA"/>
</dbReference>
<keyword evidence="1" id="KW-0812">Transmembrane</keyword>
<feature type="transmembrane region" description="Helical" evidence="1">
    <location>
        <begin position="6"/>
        <end position="28"/>
    </location>
</feature>
<keyword evidence="3" id="KW-1185">Reference proteome</keyword>
<dbReference type="WBParaSite" id="BTMF_0000450501-mRNA-1">
    <property type="protein sequence ID" value="BTMF_0000450501-mRNA-1"/>
    <property type="gene ID" value="BTMF_0000450501"/>
</dbReference>